<dbReference type="InterPro" id="IPR025066">
    <property type="entry name" value="CCDC174-like"/>
</dbReference>
<keyword evidence="4" id="KW-1185">Reference proteome</keyword>
<dbReference type="GeneID" id="81355593"/>
<dbReference type="GO" id="GO:0005634">
    <property type="term" value="C:nucleus"/>
    <property type="evidence" value="ECO:0007669"/>
    <property type="project" value="TreeGrafter"/>
</dbReference>
<name>A0A9W9KF74_9EURO</name>
<feature type="region of interest" description="Disordered" evidence="2">
    <location>
        <begin position="126"/>
        <end position="233"/>
    </location>
</feature>
<reference evidence="3" key="1">
    <citation type="submission" date="2022-11" db="EMBL/GenBank/DDBJ databases">
        <authorList>
            <person name="Petersen C."/>
        </authorList>
    </citation>
    <scope>NUCLEOTIDE SEQUENCE</scope>
    <source>
        <strain evidence="3">IBT 30761</strain>
    </source>
</reference>
<feature type="compositionally biased region" description="Low complexity" evidence="2">
    <location>
        <begin position="26"/>
        <end position="43"/>
    </location>
</feature>
<feature type="compositionally biased region" description="Basic and acidic residues" evidence="2">
    <location>
        <begin position="195"/>
        <end position="233"/>
    </location>
</feature>
<dbReference type="Proteomes" id="UP001149074">
    <property type="component" value="Unassembled WGS sequence"/>
</dbReference>
<proteinExistence type="predicted"/>
<feature type="region of interest" description="Disordered" evidence="2">
    <location>
        <begin position="306"/>
        <end position="329"/>
    </location>
</feature>
<dbReference type="OrthoDB" id="333551at2759"/>
<feature type="region of interest" description="Disordered" evidence="2">
    <location>
        <begin position="261"/>
        <end position="280"/>
    </location>
</feature>
<dbReference type="EMBL" id="JAPQKI010000004">
    <property type="protein sequence ID" value="KAJ5103591.1"/>
    <property type="molecule type" value="Genomic_DNA"/>
</dbReference>
<organism evidence="3 4">
    <name type="scientific">Penicillium argentinense</name>
    <dbReference type="NCBI Taxonomy" id="1131581"/>
    <lineage>
        <taxon>Eukaryota</taxon>
        <taxon>Fungi</taxon>
        <taxon>Dikarya</taxon>
        <taxon>Ascomycota</taxon>
        <taxon>Pezizomycotina</taxon>
        <taxon>Eurotiomycetes</taxon>
        <taxon>Eurotiomycetidae</taxon>
        <taxon>Eurotiales</taxon>
        <taxon>Aspergillaceae</taxon>
        <taxon>Penicillium</taxon>
    </lineage>
</organism>
<reference evidence="3" key="2">
    <citation type="journal article" date="2023" name="IMA Fungus">
        <title>Comparative genomic study of the Penicillium genus elucidates a diverse pangenome and 15 lateral gene transfer events.</title>
        <authorList>
            <person name="Petersen C."/>
            <person name="Sorensen T."/>
            <person name="Nielsen M.R."/>
            <person name="Sondergaard T.E."/>
            <person name="Sorensen J.L."/>
            <person name="Fitzpatrick D.A."/>
            <person name="Frisvad J.C."/>
            <person name="Nielsen K.L."/>
        </authorList>
    </citation>
    <scope>NUCLEOTIDE SEQUENCE</scope>
    <source>
        <strain evidence="3">IBT 30761</strain>
    </source>
</reference>
<evidence type="ECO:0000313" key="3">
    <source>
        <dbReference type="EMBL" id="KAJ5103591.1"/>
    </source>
</evidence>
<dbReference type="RefSeq" id="XP_056476971.1">
    <property type="nucleotide sequence ID" value="XM_056616614.1"/>
</dbReference>
<feature type="region of interest" description="Disordered" evidence="2">
    <location>
        <begin position="369"/>
        <end position="388"/>
    </location>
</feature>
<comment type="caution">
    <text evidence="3">The sequence shown here is derived from an EMBL/GenBank/DDBJ whole genome shotgun (WGS) entry which is preliminary data.</text>
</comment>
<gene>
    <name evidence="3" type="ORF">N7532_004120</name>
</gene>
<sequence>MVADKHQSSLYGQPRPKKKAEDEPASVSSMSFASHMSSLISSSRATPHDRARRSKNPKSDIFATHNKGTAKRAAADLEESDHHVSKQVHLSSKELGTVDAATLERSKRKMERKVRLYDDMKKGLHLAADSSDEDGDGPKTQSDEYMARLRRREKEGLIDFDRKWADEEKKREDAEGSDKESEDDENASIISYEDEFGRTRHGTRAEAARATREKEAEERGETEQERWRPKRPDHLIYGEAIQTEAFNPDEKVAAQIANLASRRDRSVTPPEQLHYDADSERRTLGTGFYAFSKDEETRKKQMAEMEEKREATIRERNRLKERAKVHQDKMDARRLEIEKLRAKRMVVEQLKAERRSELFMNVLEQQFSAAHPEGEQNDAVDDANSIQP</sequence>
<keyword evidence="1" id="KW-0175">Coiled coil</keyword>
<accession>A0A9W9KF74</accession>
<feature type="region of interest" description="Disordered" evidence="2">
    <location>
        <begin position="1"/>
        <end position="92"/>
    </location>
</feature>
<evidence type="ECO:0000256" key="1">
    <source>
        <dbReference type="ARBA" id="ARBA00023054"/>
    </source>
</evidence>
<dbReference type="Pfam" id="PF13300">
    <property type="entry name" value="DUF4078"/>
    <property type="match status" value="1"/>
</dbReference>
<evidence type="ECO:0000313" key="4">
    <source>
        <dbReference type="Proteomes" id="UP001149074"/>
    </source>
</evidence>
<feature type="compositionally biased region" description="Basic and acidic residues" evidence="2">
    <location>
        <begin position="141"/>
        <end position="179"/>
    </location>
</feature>
<dbReference type="PANTHER" id="PTHR15885">
    <property type="entry name" value="COILED-COIL DOMAIN-CONTAINING PROTEIN 174"/>
    <property type="match status" value="1"/>
</dbReference>
<dbReference type="AlphaFoldDB" id="A0A9W9KF74"/>
<protein>
    <submittedName>
        <fullName evidence="3">Uncharacterized protein</fullName>
    </submittedName>
</protein>
<dbReference type="PANTHER" id="PTHR15885:SF1">
    <property type="entry name" value="COILED-COIL DOMAIN-CONTAINING PROTEIN 174"/>
    <property type="match status" value="1"/>
</dbReference>
<evidence type="ECO:0000256" key="2">
    <source>
        <dbReference type="SAM" id="MobiDB-lite"/>
    </source>
</evidence>